<sequence length="85" mass="9988">MLIFYLAGNTNFSNAKIEEKLKVEDYEFSLYRVICYYDSGNNGHYTAYTKDGNVWRLYNDSSVSDKNYDAGNSYLFFYLLNKART</sequence>
<dbReference type="GO" id="GO:0016579">
    <property type="term" value="P:protein deubiquitination"/>
    <property type="evidence" value="ECO:0007669"/>
    <property type="project" value="InterPro"/>
</dbReference>
<evidence type="ECO:0000313" key="3">
    <source>
        <dbReference type="Proteomes" id="UP001162131"/>
    </source>
</evidence>
<evidence type="ECO:0000313" key="2">
    <source>
        <dbReference type="EMBL" id="CAG9325251.1"/>
    </source>
</evidence>
<dbReference type="Gene3D" id="3.90.70.10">
    <property type="entry name" value="Cysteine proteinases"/>
    <property type="match status" value="1"/>
</dbReference>
<comment type="caution">
    <text evidence="2">The sequence shown here is derived from an EMBL/GenBank/DDBJ whole genome shotgun (WGS) entry which is preliminary data.</text>
</comment>
<dbReference type="Pfam" id="PF00443">
    <property type="entry name" value="UCH"/>
    <property type="match status" value="1"/>
</dbReference>
<feature type="domain" description="USP" evidence="1">
    <location>
        <begin position="1"/>
        <end position="81"/>
    </location>
</feature>
<dbReference type="InterPro" id="IPR001394">
    <property type="entry name" value="Peptidase_C19_UCH"/>
</dbReference>
<dbReference type="InterPro" id="IPR028889">
    <property type="entry name" value="USP"/>
</dbReference>
<evidence type="ECO:0000259" key="1">
    <source>
        <dbReference type="PROSITE" id="PS50235"/>
    </source>
</evidence>
<dbReference type="InterPro" id="IPR038765">
    <property type="entry name" value="Papain-like_cys_pep_sf"/>
</dbReference>
<dbReference type="SUPFAM" id="SSF54001">
    <property type="entry name" value="Cysteine proteinases"/>
    <property type="match status" value="1"/>
</dbReference>
<keyword evidence="3" id="KW-1185">Reference proteome</keyword>
<proteinExistence type="predicted"/>
<dbReference type="GO" id="GO:0004843">
    <property type="term" value="F:cysteine-type deubiquitinase activity"/>
    <property type="evidence" value="ECO:0007669"/>
    <property type="project" value="InterPro"/>
</dbReference>
<reference evidence="2" key="1">
    <citation type="submission" date="2021-09" db="EMBL/GenBank/DDBJ databases">
        <authorList>
            <consortium name="AG Swart"/>
            <person name="Singh M."/>
            <person name="Singh A."/>
            <person name="Seah K."/>
            <person name="Emmerich C."/>
        </authorList>
    </citation>
    <scope>NUCLEOTIDE SEQUENCE</scope>
    <source>
        <strain evidence="2">ATCC30299</strain>
    </source>
</reference>
<dbReference type="EMBL" id="CAJZBQ010000038">
    <property type="protein sequence ID" value="CAG9325251.1"/>
    <property type="molecule type" value="Genomic_DNA"/>
</dbReference>
<name>A0AAU9JHW5_9CILI</name>
<protein>
    <recommendedName>
        <fullName evidence="1">USP domain-containing protein</fullName>
    </recommendedName>
</protein>
<dbReference type="PROSITE" id="PS50235">
    <property type="entry name" value="USP_3"/>
    <property type="match status" value="1"/>
</dbReference>
<dbReference type="AlphaFoldDB" id="A0AAU9JHW5"/>
<accession>A0AAU9JHW5</accession>
<gene>
    <name evidence="2" type="ORF">BSTOLATCC_MIC38515</name>
</gene>
<dbReference type="Proteomes" id="UP001162131">
    <property type="component" value="Unassembled WGS sequence"/>
</dbReference>
<organism evidence="2 3">
    <name type="scientific">Blepharisma stoltei</name>
    <dbReference type="NCBI Taxonomy" id="1481888"/>
    <lineage>
        <taxon>Eukaryota</taxon>
        <taxon>Sar</taxon>
        <taxon>Alveolata</taxon>
        <taxon>Ciliophora</taxon>
        <taxon>Postciliodesmatophora</taxon>
        <taxon>Heterotrichea</taxon>
        <taxon>Heterotrichida</taxon>
        <taxon>Blepharismidae</taxon>
        <taxon>Blepharisma</taxon>
    </lineage>
</organism>